<proteinExistence type="predicted"/>
<comment type="caution">
    <text evidence="1">The sequence shown here is derived from an EMBL/GenBank/DDBJ whole genome shotgun (WGS) entry which is preliminary data.</text>
</comment>
<dbReference type="EMBL" id="NMUQ01000001">
    <property type="protein sequence ID" value="OXM16776.1"/>
    <property type="molecule type" value="Genomic_DNA"/>
</dbReference>
<protein>
    <submittedName>
        <fullName evidence="1">Uncharacterized protein</fullName>
    </submittedName>
</protein>
<reference evidence="1 2" key="1">
    <citation type="submission" date="2017-07" db="EMBL/GenBank/DDBJ databases">
        <title>Paenibacillus herberti R33 genome sequencing and assembly.</title>
        <authorList>
            <person name="Su W."/>
        </authorList>
    </citation>
    <scope>NUCLEOTIDE SEQUENCE [LARGE SCALE GENOMIC DNA]</scope>
    <source>
        <strain evidence="1 2">R33</strain>
    </source>
</reference>
<accession>A0A229P3A7</accession>
<evidence type="ECO:0000313" key="2">
    <source>
        <dbReference type="Proteomes" id="UP000215145"/>
    </source>
</evidence>
<gene>
    <name evidence="1" type="ORF">CGZ75_09010</name>
</gene>
<organism evidence="1 2">
    <name type="scientific">Paenibacillus herberti</name>
    <dbReference type="NCBI Taxonomy" id="1619309"/>
    <lineage>
        <taxon>Bacteria</taxon>
        <taxon>Bacillati</taxon>
        <taxon>Bacillota</taxon>
        <taxon>Bacilli</taxon>
        <taxon>Bacillales</taxon>
        <taxon>Paenibacillaceae</taxon>
        <taxon>Paenibacillus</taxon>
    </lineage>
</organism>
<evidence type="ECO:0000313" key="1">
    <source>
        <dbReference type="EMBL" id="OXM16776.1"/>
    </source>
</evidence>
<dbReference type="AlphaFoldDB" id="A0A229P3A7"/>
<dbReference type="RefSeq" id="WP_089523858.1">
    <property type="nucleotide sequence ID" value="NZ_NMUQ01000001.1"/>
</dbReference>
<name>A0A229P3A7_9BACL</name>
<dbReference type="OrthoDB" id="9830224at2"/>
<dbReference type="Proteomes" id="UP000215145">
    <property type="component" value="Unassembled WGS sequence"/>
</dbReference>
<sequence>MKNIARKTSISNYKGGLGSSMGIILILFILLVIVTQAFSQKQIAPFPIEPPDDGSSSIAISQRFNIINNTQSITFQRTEISGRIIDPLPPTNLLPLGGEQIYNVSIRLNRTAEGTVNYIWYLNDFSRTGELQFTLRVQNVSLEGLYVNTPSIIGISTDAPVRWNTTRERLTISDEV</sequence>
<keyword evidence="2" id="KW-1185">Reference proteome</keyword>